<evidence type="ECO:0000256" key="1">
    <source>
        <dbReference type="SAM" id="Phobius"/>
    </source>
</evidence>
<keyword evidence="1" id="KW-1133">Transmembrane helix</keyword>
<reference evidence="2 3" key="1">
    <citation type="submission" date="2017-06" db="EMBL/GenBank/DDBJ databases">
        <title>Complete genome sequence of Paenibacillus donghaensis KCTC 13049T isolated from East Sea sediment, South Korea.</title>
        <authorList>
            <person name="Jung B.K."/>
            <person name="Hong S.-J."/>
            <person name="Shin J.-H."/>
        </authorList>
    </citation>
    <scope>NUCLEOTIDE SEQUENCE [LARGE SCALE GENOMIC DNA]</scope>
    <source>
        <strain evidence="2 3">KCTC 13049</strain>
    </source>
</reference>
<dbReference type="AlphaFoldDB" id="A0A2Z2KES8"/>
<dbReference type="KEGG" id="pdh:B9T62_07010"/>
<evidence type="ECO:0000313" key="3">
    <source>
        <dbReference type="Proteomes" id="UP000249890"/>
    </source>
</evidence>
<gene>
    <name evidence="2" type="ORF">B9T62_07010</name>
</gene>
<dbReference type="Proteomes" id="UP000249890">
    <property type="component" value="Chromosome"/>
</dbReference>
<keyword evidence="1" id="KW-0472">Membrane</keyword>
<keyword evidence="1" id="KW-0812">Transmembrane</keyword>
<feature type="transmembrane region" description="Helical" evidence="1">
    <location>
        <begin position="40"/>
        <end position="63"/>
    </location>
</feature>
<keyword evidence="3" id="KW-1185">Reference proteome</keyword>
<dbReference type="EMBL" id="CP021780">
    <property type="protein sequence ID" value="ASA20569.1"/>
    <property type="molecule type" value="Genomic_DNA"/>
</dbReference>
<evidence type="ECO:0000313" key="2">
    <source>
        <dbReference type="EMBL" id="ASA20569.1"/>
    </source>
</evidence>
<organism evidence="2 3">
    <name type="scientific">Paenibacillus donghaensis</name>
    <dbReference type="NCBI Taxonomy" id="414771"/>
    <lineage>
        <taxon>Bacteria</taxon>
        <taxon>Bacillati</taxon>
        <taxon>Bacillota</taxon>
        <taxon>Bacilli</taxon>
        <taxon>Bacillales</taxon>
        <taxon>Paenibacillaceae</taxon>
        <taxon>Paenibacillus</taxon>
    </lineage>
</organism>
<accession>A0A2Z2KES8</accession>
<protein>
    <submittedName>
        <fullName evidence="2">Uncharacterized protein</fullName>
    </submittedName>
</protein>
<name>A0A2Z2KES8_9BACL</name>
<sequence>MDERLLFERLSELKEQQERLLKNRRRAEVNGMYLRPDSDLAGAAIAGPAPLVATLFSSFLISFTSLV</sequence>
<proteinExistence type="predicted"/>